<evidence type="ECO:0000313" key="2">
    <source>
        <dbReference type="EMBL" id="QDS87903.1"/>
    </source>
</evidence>
<keyword evidence="3" id="KW-1185">Reference proteome</keyword>
<dbReference type="KEGG" id="ruv:EC9_20860"/>
<sequence length="147" mass="16383">MQMKSIRRATPADQIVAGRIYRDVVSSAHWLPAASRSQTDFAAASVGEEVFVCCDAENVSQGFVAVWRPDAFSHHLYVDSRFRNQGVGTLLLDSLEGWLPRPWTLKCANANRAAIAFYLARGWRWIDTGENEHGQYSVLESVAPRSA</sequence>
<name>A0A517LZ49_9BACT</name>
<gene>
    <name evidence="2" type="ORF">EC9_20860</name>
</gene>
<reference evidence="2 3" key="1">
    <citation type="submission" date="2019-02" db="EMBL/GenBank/DDBJ databases">
        <title>Deep-cultivation of Planctomycetes and their phenomic and genomic characterization uncovers novel biology.</title>
        <authorList>
            <person name="Wiegand S."/>
            <person name="Jogler M."/>
            <person name="Boedeker C."/>
            <person name="Pinto D."/>
            <person name="Vollmers J."/>
            <person name="Rivas-Marin E."/>
            <person name="Kohn T."/>
            <person name="Peeters S.H."/>
            <person name="Heuer A."/>
            <person name="Rast P."/>
            <person name="Oberbeckmann S."/>
            <person name="Bunk B."/>
            <person name="Jeske O."/>
            <person name="Meyerdierks A."/>
            <person name="Storesund J.E."/>
            <person name="Kallscheuer N."/>
            <person name="Luecker S."/>
            <person name="Lage O.M."/>
            <person name="Pohl T."/>
            <person name="Merkel B.J."/>
            <person name="Hornburger P."/>
            <person name="Mueller R.-W."/>
            <person name="Bruemmer F."/>
            <person name="Labrenz M."/>
            <person name="Spormann A.M."/>
            <person name="Op den Camp H."/>
            <person name="Overmann J."/>
            <person name="Amann R."/>
            <person name="Jetten M.S.M."/>
            <person name="Mascher T."/>
            <person name="Medema M.H."/>
            <person name="Devos D.P."/>
            <person name="Kaster A.-K."/>
            <person name="Ovreas L."/>
            <person name="Rohde M."/>
            <person name="Galperin M.Y."/>
            <person name="Jogler C."/>
        </authorList>
    </citation>
    <scope>NUCLEOTIDE SEQUENCE [LARGE SCALE GENOMIC DNA]</scope>
    <source>
        <strain evidence="2 3">EC9</strain>
    </source>
</reference>
<dbReference type="Proteomes" id="UP000319557">
    <property type="component" value="Chromosome"/>
</dbReference>
<dbReference type="InterPro" id="IPR000182">
    <property type="entry name" value="GNAT_dom"/>
</dbReference>
<protein>
    <submittedName>
        <fullName evidence="2">Acetyltransferase (GNAT) family protein</fullName>
    </submittedName>
</protein>
<dbReference type="OrthoDB" id="9788755at2"/>
<proteinExistence type="predicted"/>
<dbReference type="PROSITE" id="PS51186">
    <property type="entry name" value="GNAT"/>
    <property type="match status" value="1"/>
</dbReference>
<dbReference type="CDD" id="cd04301">
    <property type="entry name" value="NAT_SF"/>
    <property type="match status" value="1"/>
</dbReference>
<keyword evidence="2" id="KW-0808">Transferase</keyword>
<dbReference type="GO" id="GO:0016747">
    <property type="term" value="F:acyltransferase activity, transferring groups other than amino-acyl groups"/>
    <property type="evidence" value="ECO:0007669"/>
    <property type="project" value="InterPro"/>
</dbReference>
<dbReference type="SUPFAM" id="SSF55729">
    <property type="entry name" value="Acyl-CoA N-acyltransferases (Nat)"/>
    <property type="match status" value="1"/>
</dbReference>
<dbReference type="InterPro" id="IPR016181">
    <property type="entry name" value="Acyl_CoA_acyltransferase"/>
</dbReference>
<dbReference type="Gene3D" id="3.40.630.30">
    <property type="match status" value="1"/>
</dbReference>
<dbReference type="Pfam" id="PF00583">
    <property type="entry name" value="Acetyltransf_1"/>
    <property type="match status" value="1"/>
</dbReference>
<evidence type="ECO:0000259" key="1">
    <source>
        <dbReference type="PROSITE" id="PS51186"/>
    </source>
</evidence>
<dbReference type="RefSeq" id="WP_145344610.1">
    <property type="nucleotide sequence ID" value="NZ_CP036261.1"/>
</dbReference>
<dbReference type="AlphaFoldDB" id="A0A517LZ49"/>
<accession>A0A517LZ49</accession>
<organism evidence="2 3">
    <name type="scientific">Rosistilla ulvae</name>
    <dbReference type="NCBI Taxonomy" id="1930277"/>
    <lineage>
        <taxon>Bacteria</taxon>
        <taxon>Pseudomonadati</taxon>
        <taxon>Planctomycetota</taxon>
        <taxon>Planctomycetia</taxon>
        <taxon>Pirellulales</taxon>
        <taxon>Pirellulaceae</taxon>
        <taxon>Rosistilla</taxon>
    </lineage>
</organism>
<dbReference type="EMBL" id="CP036261">
    <property type="protein sequence ID" value="QDS87903.1"/>
    <property type="molecule type" value="Genomic_DNA"/>
</dbReference>
<feature type="domain" description="N-acetyltransferase" evidence="1">
    <location>
        <begin position="4"/>
        <end position="145"/>
    </location>
</feature>
<evidence type="ECO:0000313" key="3">
    <source>
        <dbReference type="Proteomes" id="UP000319557"/>
    </source>
</evidence>